<proteinExistence type="predicted"/>
<sequence>MSDLRPFKEVQLQWLRLLLADTSLSPRAVQFATYLVIVRYNDTFGKAWPSHATVCEDLGLKSEKTIQRLIKELDGKWFEIRRGNGQKQSTEYVPSKTSHQAAQELREKEEAGKTDKIVPLRGPKGGHSCPGTRTEMSREPGQKCPPIKEKEKTKEKRALTRDLPDEEQSRIALRLVPGGGGIFERTWNDRFQAVGLERLDRLFRQVRDEQGRSCYLLPGSWPEPRDSLSWFTQLSQIYRMLGREVPEKLEEAIRANSSPELRRAS</sequence>
<name>A0A291GBT0_9RHOB</name>
<dbReference type="EMBL" id="CP022196">
    <property type="protein sequence ID" value="ATG47651.1"/>
    <property type="molecule type" value="Genomic_DNA"/>
</dbReference>
<feature type="compositionally biased region" description="Basic and acidic residues" evidence="1">
    <location>
        <begin position="135"/>
        <end position="164"/>
    </location>
</feature>
<dbReference type="RefSeq" id="WP_096805636.1">
    <property type="nucleotide sequence ID" value="NZ_CP022196.1"/>
</dbReference>
<organism evidence="2 3">
    <name type="scientific">Celeribacter ethanolicus</name>
    <dbReference type="NCBI Taxonomy" id="1758178"/>
    <lineage>
        <taxon>Bacteria</taxon>
        <taxon>Pseudomonadati</taxon>
        <taxon>Pseudomonadota</taxon>
        <taxon>Alphaproteobacteria</taxon>
        <taxon>Rhodobacterales</taxon>
        <taxon>Roseobacteraceae</taxon>
        <taxon>Celeribacter</taxon>
    </lineage>
</organism>
<dbReference type="AlphaFoldDB" id="A0A291GBT0"/>
<evidence type="ECO:0000256" key="1">
    <source>
        <dbReference type="SAM" id="MobiDB-lite"/>
    </source>
</evidence>
<reference evidence="2 3" key="1">
    <citation type="submission" date="2017-06" db="EMBL/GenBank/DDBJ databases">
        <title>Celeribacter sp. TSPH2 complete genome sequence.</title>
        <authorList>
            <person name="Woo J.-H."/>
            <person name="Kim H.-S."/>
        </authorList>
    </citation>
    <scope>NUCLEOTIDE SEQUENCE [LARGE SCALE GENOMIC DNA]</scope>
    <source>
        <strain evidence="2 3">TSPH2</strain>
    </source>
</reference>
<dbReference type="Pfam" id="PF13730">
    <property type="entry name" value="HTH_36"/>
    <property type="match status" value="1"/>
</dbReference>
<evidence type="ECO:0000313" key="2">
    <source>
        <dbReference type="EMBL" id="ATG47651.1"/>
    </source>
</evidence>
<gene>
    <name evidence="2" type="ORF">CEW89_08730</name>
</gene>
<dbReference type="KEGG" id="ceh:CEW89_08730"/>
<dbReference type="OrthoDB" id="8338377at2"/>
<dbReference type="Proteomes" id="UP000217935">
    <property type="component" value="Chromosome"/>
</dbReference>
<evidence type="ECO:0000313" key="3">
    <source>
        <dbReference type="Proteomes" id="UP000217935"/>
    </source>
</evidence>
<feature type="region of interest" description="Disordered" evidence="1">
    <location>
        <begin position="106"/>
        <end position="164"/>
    </location>
</feature>
<keyword evidence="3" id="KW-1185">Reference proteome</keyword>
<protein>
    <submittedName>
        <fullName evidence="2">Helix-turn-helix domain-containing protein</fullName>
    </submittedName>
</protein>
<accession>A0A291GBT0</accession>
<feature type="compositionally biased region" description="Basic and acidic residues" evidence="1">
    <location>
        <begin position="106"/>
        <end position="118"/>
    </location>
</feature>